<protein>
    <submittedName>
        <fullName evidence="2">Uncharacterized protein</fullName>
    </submittedName>
</protein>
<reference evidence="2" key="1">
    <citation type="journal article" date="2023" name="Science">
        <title>Genome structures resolve the early diversification of teleost fishes.</title>
        <authorList>
            <person name="Parey E."/>
            <person name="Louis A."/>
            <person name="Montfort J."/>
            <person name="Bouchez O."/>
            <person name="Roques C."/>
            <person name="Iampietro C."/>
            <person name="Lluch J."/>
            <person name="Castinel A."/>
            <person name="Donnadieu C."/>
            <person name="Desvignes T."/>
            <person name="Floi Bucao C."/>
            <person name="Jouanno E."/>
            <person name="Wen M."/>
            <person name="Mejri S."/>
            <person name="Dirks R."/>
            <person name="Jansen H."/>
            <person name="Henkel C."/>
            <person name="Chen W.J."/>
            <person name="Zahm M."/>
            <person name="Cabau C."/>
            <person name="Klopp C."/>
            <person name="Thompson A.W."/>
            <person name="Robinson-Rechavi M."/>
            <person name="Braasch I."/>
            <person name="Lecointre G."/>
            <person name="Bobe J."/>
            <person name="Postlethwait J.H."/>
            <person name="Berthelot C."/>
            <person name="Roest Crollius H."/>
            <person name="Guiguen Y."/>
        </authorList>
    </citation>
    <scope>NUCLEOTIDE SEQUENCE</scope>
    <source>
        <strain evidence="2">WJC10195</strain>
    </source>
</reference>
<comment type="caution">
    <text evidence="2">The sequence shown here is derived from an EMBL/GenBank/DDBJ whole genome shotgun (WGS) entry which is preliminary data.</text>
</comment>
<dbReference type="AlphaFoldDB" id="A0A9Q1FTJ1"/>
<accession>A0A9Q1FTJ1</accession>
<keyword evidence="3" id="KW-1185">Reference proteome</keyword>
<feature type="region of interest" description="Disordered" evidence="1">
    <location>
        <begin position="43"/>
        <end position="98"/>
    </location>
</feature>
<gene>
    <name evidence="2" type="ORF">SKAU_G00145900</name>
</gene>
<organism evidence="2 3">
    <name type="scientific">Synaphobranchus kaupii</name>
    <name type="common">Kaup's arrowtooth eel</name>
    <dbReference type="NCBI Taxonomy" id="118154"/>
    <lineage>
        <taxon>Eukaryota</taxon>
        <taxon>Metazoa</taxon>
        <taxon>Chordata</taxon>
        <taxon>Craniata</taxon>
        <taxon>Vertebrata</taxon>
        <taxon>Euteleostomi</taxon>
        <taxon>Actinopterygii</taxon>
        <taxon>Neopterygii</taxon>
        <taxon>Teleostei</taxon>
        <taxon>Anguilliformes</taxon>
        <taxon>Synaphobranchidae</taxon>
        <taxon>Synaphobranchus</taxon>
    </lineage>
</organism>
<evidence type="ECO:0000313" key="3">
    <source>
        <dbReference type="Proteomes" id="UP001152622"/>
    </source>
</evidence>
<sequence length="117" mass="12227">MRDAACRTTPKFTELTELLPRAPLNNSTAGGIALNGSLSPFKRAPAEPGHMSECSGETCKVPFDPARASPAGRGKDVGRTPKNIRGSPRKSVVVAGPQDAVGSRVCRKTVSGVDLQL</sequence>
<proteinExistence type="predicted"/>
<dbReference type="Proteomes" id="UP001152622">
    <property type="component" value="Chromosome 4"/>
</dbReference>
<dbReference type="EMBL" id="JAINUF010000004">
    <property type="protein sequence ID" value="KAJ8365759.1"/>
    <property type="molecule type" value="Genomic_DNA"/>
</dbReference>
<name>A0A9Q1FTJ1_SYNKA</name>
<evidence type="ECO:0000313" key="2">
    <source>
        <dbReference type="EMBL" id="KAJ8365759.1"/>
    </source>
</evidence>
<evidence type="ECO:0000256" key="1">
    <source>
        <dbReference type="SAM" id="MobiDB-lite"/>
    </source>
</evidence>